<protein>
    <submittedName>
        <fullName evidence="2">Uncharacterized protein</fullName>
    </submittedName>
</protein>
<evidence type="ECO:0000256" key="1">
    <source>
        <dbReference type="SAM" id="Phobius"/>
    </source>
</evidence>
<dbReference type="AlphaFoldDB" id="A0A0E9PAW0"/>
<proteinExistence type="predicted"/>
<evidence type="ECO:0000313" key="2">
    <source>
        <dbReference type="EMBL" id="JAH00983.1"/>
    </source>
</evidence>
<keyword evidence="1" id="KW-0472">Membrane</keyword>
<feature type="transmembrane region" description="Helical" evidence="1">
    <location>
        <begin position="30"/>
        <end position="50"/>
    </location>
</feature>
<reference evidence="2" key="1">
    <citation type="submission" date="2014-11" db="EMBL/GenBank/DDBJ databases">
        <authorList>
            <person name="Amaro Gonzalez C."/>
        </authorList>
    </citation>
    <scope>NUCLEOTIDE SEQUENCE</scope>
</reference>
<name>A0A0E9PAW0_ANGAN</name>
<dbReference type="EMBL" id="GBXM01107594">
    <property type="protein sequence ID" value="JAH00983.1"/>
    <property type="molecule type" value="Transcribed_RNA"/>
</dbReference>
<sequence>MQIPLSGSSNPHDPNQPSVTVNLRGFKRPALFFTVLLKFPPFWNILYVLFLSSTLVF</sequence>
<reference evidence="2" key="2">
    <citation type="journal article" date="2015" name="Fish Shellfish Immunol.">
        <title>Early steps in the European eel (Anguilla anguilla)-Vibrio vulnificus interaction in the gills: Role of the RtxA13 toxin.</title>
        <authorList>
            <person name="Callol A."/>
            <person name="Pajuelo D."/>
            <person name="Ebbesson L."/>
            <person name="Teles M."/>
            <person name="MacKenzie S."/>
            <person name="Amaro C."/>
        </authorList>
    </citation>
    <scope>NUCLEOTIDE SEQUENCE</scope>
</reference>
<keyword evidence="1" id="KW-0812">Transmembrane</keyword>
<keyword evidence="1" id="KW-1133">Transmembrane helix</keyword>
<accession>A0A0E9PAW0</accession>
<organism evidence="2">
    <name type="scientific">Anguilla anguilla</name>
    <name type="common">European freshwater eel</name>
    <name type="synonym">Muraena anguilla</name>
    <dbReference type="NCBI Taxonomy" id="7936"/>
    <lineage>
        <taxon>Eukaryota</taxon>
        <taxon>Metazoa</taxon>
        <taxon>Chordata</taxon>
        <taxon>Craniata</taxon>
        <taxon>Vertebrata</taxon>
        <taxon>Euteleostomi</taxon>
        <taxon>Actinopterygii</taxon>
        <taxon>Neopterygii</taxon>
        <taxon>Teleostei</taxon>
        <taxon>Anguilliformes</taxon>
        <taxon>Anguillidae</taxon>
        <taxon>Anguilla</taxon>
    </lineage>
</organism>